<dbReference type="PANTHER" id="PTHR34980">
    <property type="entry name" value="INNER MEMBRANE PROTEIN-RELATED-RELATED"/>
    <property type="match status" value="1"/>
</dbReference>
<evidence type="ECO:0000256" key="1">
    <source>
        <dbReference type="SAM" id="MobiDB-lite"/>
    </source>
</evidence>
<dbReference type="RefSeq" id="WP_189069339.1">
    <property type="nucleotide sequence ID" value="NZ_BMPE01000006.1"/>
</dbReference>
<feature type="region of interest" description="Disordered" evidence="1">
    <location>
        <begin position="88"/>
        <end position="108"/>
    </location>
</feature>
<dbReference type="Proteomes" id="UP000604341">
    <property type="component" value="Unassembled WGS sequence"/>
</dbReference>
<keyword evidence="2" id="KW-0812">Transmembrane</keyword>
<proteinExistence type="predicted"/>
<accession>A0ABQ2FJX0</accession>
<name>A0ABQ2FJX0_9DEIO</name>
<keyword evidence="4" id="KW-1185">Reference proteome</keyword>
<keyword evidence="2" id="KW-0472">Membrane</keyword>
<sequence>MLTATLLCAGLALVDDALGLQTGTGAAEDGLLISLLTLTLFIPAVAVTSRRLHDTGRSGWTQLLILIPVIGWFTLLVWLAEDSARAGNKWGEDPKAPLRSHAAFTPNG</sequence>
<keyword evidence="2" id="KW-1133">Transmembrane helix</keyword>
<evidence type="ECO:0000313" key="3">
    <source>
        <dbReference type="EMBL" id="GGL05309.1"/>
    </source>
</evidence>
<evidence type="ECO:0008006" key="5">
    <source>
        <dbReference type="Google" id="ProtNLM"/>
    </source>
</evidence>
<feature type="transmembrane region" description="Helical" evidence="2">
    <location>
        <begin position="29"/>
        <end position="48"/>
    </location>
</feature>
<dbReference type="PANTHER" id="PTHR34980:SF2">
    <property type="entry name" value="INNER MEMBRANE PROTEIN YHAH-RELATED"/>
    <property type="match status" value="1"/>
</dbReference>
<organism evidence="3 4">
    <name type="scientific">Deinococcus radiotolerans</name>
    <dbReference type="NCBI Taxonomy" id="1309407"/>
    <lineage>
        <taxon>Bacteria</taxon>
        <taxon>Thermotogati</taxon>
        <taxon>Deinococcota</taxon>
        <taxon>Deinococci</taxon>
        <taxon>Deinococcales</taxon>
        <taxon>Deinococcaceae</taxon>
        <taxon>Deinococcus</taxon>
    </lineage>
</organism>
<evidence type="ECO:0000313" key="4">
    <source>
        <dbReference type="Proteomes" id="UP000604341"/>
    </source>
</evidence>
<protein>
    <recommendedName>
        <fullName evidence="5">DUF805 domain-containing protein</fullName>
    </recommendedName>
</protein>
<dbReference type="EMBL" id="BMPE01000006">
    <property type="protein sequence ID" value="GGL05309.1"/>
    <property type="molecule type" value="Genomic_DNA"/>
</dbReference>
<reference evidence="4" key="1">
    <citation type="journal article" date="2019" name="Int. J. Syst. Evol. Microbiol.">
        <title>The Global Catalogue of Microorganisms (GCM) 10K type strain sequencing project: providing services to taxonomists for standard genome sequencing and annotation.</title>
        <authorList>
            <consortium name="The Broad Institute Genomics Platform"/>
            <consortium name="The Broad Institute Genome Sequencing Center for Infectious Disease"/>
            <person name="Wu L."/>
            <person name="Ma J."/>
        </authorList>
    </citation>
    <scope>NUCLEOTIDE SEQUENCE [LARGE SCALE GENOMIC DNA]</scope>
    <source>
        <strain evidence="4">JCM 19173</strain>
    </source>
</reference>
<comment type="caution">
    <text evidence="3">The sequence shown here is derived from an EMBL/GenBank/DDBJ whole genome shotgun (WGS) entry which is preliminary data.</text>
</comment>
<evidence type="ECO:0000256" key="2">
    <source>
        <dbReference type="SAM" id="Phobius"/>
    </source>
</evidence>
<gene>
    <name evidence="3" type="ORF">GCM10010844_25090</name>
</gene>
<feature type="transmembrane region" description="Helical" evidence="2">
    <location>
        <begin position="60"/>
        <end position="80"/>
    </location>
</feature>
<dbReference type="InterPro" id="IPR008523">
    <property type="entry name" value="DUF805"/>
</dbReference>
<dbReference type="Pfam" id="PF05656">
    <property type="entry name" value="DUF805"/>
    <property type="match status" value="1"/>
</dbReference>